<organism evidence="2 3">
    <name type="scientific">Bhargavaea beijingensis</name>
    <dbReference type="NCBI Taxonomy" id="426756"/>
    <lineage>
        <taxon>Bacteria</taxon>
        <taxon>Bacillati</taxon>
        <taxon>Bacillota</taxon>
        <taxon>Bacilli</taxon>
        <taxon>Bacillales</taxon>
        <taxon>Caryophanaceae</taxon>
        <taxon>Bhargavaea</taxon>
    </lineage>
</organism>
<reference evidence="2 3" key="1">
    <citation type="submission" date="2016-10" db="EMBL/GenBank/DDBJ databases">
        <authorList>
            <person name="de Groot N.N."/>
        </authorList>
    </citation>
    <scope>NUCLEOTIDE SEQUENCE [LARGE SCALE GENOMIC DNA]</scope>
    <source>
        <strain evidence="2 3">CGMCC 1.6762</strain>
    </source>
</reference>
<dbReference type="RefSeq" id="WP_245696854.1">
    <property type="nucleotide sequence ID" value="NZ_FNAR01000002.1"/>
</dbReference>
<dbReference type="PROSITE" id="PS50994">
    <property type="entry name" value="INTEGRASE"/>
    <property type="match status" value="1"/>
</dbReference>
<dbReference type="Gene3D" id="3.30.420.10">
    <property type="entry name" value="Ribonuclease H-like superfamily/Ribonuclease H"/>
    <property type="match status" value="1"/>
</dbReference>
<dbReference type="SUPFAM" id="SSF53098">
    <property type="entry name" value="Ribonuclease H-like"/>
    <property type="match status" value="1"/>
</dbReference>
<dbReference type="Proteomes" id="UP000198823">
    <property type="component" value="Unassembled WGS sequence"/>
</dbReference>
<dbReference type="EMBL" id="FNAR01000002">
    <property type="protein sequence ID" value="SDD99733.1"/>
    <property type="molecule type" value="Genomic_DNA"/>
</dbReference>
<dbReference type="GO" id="GO:0003676">
    <property type="term" value="F:nucleic acid binding"/>
    <property type="evidence" value="ECO:0007669"/>
    <property type="project" value="InterPro"/>
</dbReference>
<dbReference type="InterPro" id="IPR001584">
    <property type="entry name" value="Integrase_cat-core"/>
</dbReference>
<gene>
    <name evidence="2" type="ORF">SAMN04488126_102268</name>
</gene>
<accession>A0A1G6ZBR6</accession>
<sequence length="375" mass="43315">MDGKERKLFCIVFILSHSRFKYAEWLDRPFKTVDMIRAHENAFHYFGGMPEEMVYDQDAILAVSENAGDLILTSEFARYREHCSFIVHLCRRSDPESKGRVEQAVKYVKNNFAKNRLFEDLTAWNESTLRWLARTGNHNVHHNTKKRPAEVHALEKPHLRKIPSEFPIGNLTDTSITRTIHKDNVIRFSGNRYSVPAGTYRSDGKNVAYVEERAGTLLIRLKPEAPPIATHRIPEEKGLVVSDENHRKRDVSKSTILAARITEAFTDKELIDWYLDELRKKYPRYLSAQFERMEDAIRAHLPYVDEALEKARLLNLVSANDFRDIASSLARDSEEKKNRKSEGSVSAYEHLRVAERTEDYYASVLGGNGHDQSSY</sequence>
<dbReference type="InterPro" id="IPR036397">
    <property type="entry name" value="RNaseH_sf"/>
</dbReference>
<name>A0A1G6ZBR6_9BACL</name>
<proteinExistence type="predicted"/>
<protein>
    <submittedName>
        <fullName evidence="2">Integrase core domain-containing protein</fullName>
    </submittedName>
</protein>
<feature type="domain" description="Integrase catalytic" evidence="1">
    <location>
        <begin position="1"/>
        <end position="156"/>
    </location>
</feature>
<evidence type="ECO:0000313" key="3">
    <source>
        <dbReference type="Proteomes" id="UP000198823"/>
    </source>
</evidence>
<dbReference type="AlphaFoldDB" id="A0A1G6ZBR6"/>
<dbReference type="STRING" id="426756.SAMN04488126_102268"/>
<dbReference type="PANTHER" id="PTHR35004:SF6">
    <property type="entry name" value="TRANSPOSASE"/>
    <property type="match status" value="1"/>
</dbReference>
<dbReference type="PANTHER" id="PTHR35004">
    <property type="entry name" value="TRANSPOSASE RV3428C-RELATED"/>
    <property type="match status" value="1"/>
</dbReference>
<dbReference type="GO" id="GO:0015074">
    <property type="term" value="P:DNA integration"/>
    <property type="evidence" value="ECO:0007669"/>
    <property type="project" value="InterPro"/>
</dbReference>
<evidence type="ECO:0000313" key="2">
    <source>
        <dbReference type="EMBL" id="SDD99733.1"/>
    </source>
</evidence>
<evidence type="ECO:0000259" key="1">
    <source>
        <dbReference type="PROSITE" id="PS50994"/>
    </source>
</evidence>
<dbReference type="InterPro" id="IPR012337">
    <property type="entry name" value="RNaseH-like_sf"/>
</dbReference>